<gene>
    <name evidence="1" type="ORF">BO99DRAFT_47085</name>
</gene>
<evidence type="ECO:0000313" key="1">
    <source>
        <dbReference type="EMBL" id="PYI13719.1"/>
    </source>
</evidence>
<protein>
    <submittedName>
        <fullName evidence="1">Uncharacterized protein</fullName>
    </submittedName>
</protein>
<name>A0A2V5GRD3_ASPV1</name>
<evidence type="ECO:0000313" key="2">
    <source>
        <dbReference type="Proteomes" id="UP000249829"/>
    </source>
</evidence>
<accession>A0A2V5GRD3</accession>
<reference evidence="1 2" key="1">
    <citation type="submission" date="2018-02" db="EMBL/GenBank/DDBJ databases">
        <title>The genomes of Aspergillus section Nigri reveals drivers in fungal speciation.</title>
        <authorList>
            <consortium name="DOE Joint Genome Institute"/>
            <person name="Vesth T.C."/>
            <person name="Nybo J."/>
            <person name="Theobald S."/>
            <person name="Brandl J."/>
            <person name="Frisvad J.C."/>
            <person name="Nielsen K.F."/>
            <person name="Lyhne E.K."/>
            <person name="Kogle M.E."/>
            <person name="Kuo A."/>
            <person name="Riley R."/>
            <person name="Clum A."/>
            <person name="Nolan M."/>
            <person name="Lipzen A."/>
            <person name="Salamov A."/>
            <person name="Henrissat B."/>
            <person name="Wiebenga A."/>
            <person name="De vries R.P."/>
            <person name="Grigoriev I.V."/>
            <person name="Mortensen U.H."/>
            <person name="Andersen M.R."/>
            <person name="Baker S.E."/>
        </authorList>
    </citation>
    <scope>NUCLEOTIDE SEQUENCE [LARGE SCALE GENOMIC DNA]</scope>
    <source>
        <strain evidence="1 2">CBS 115571</strain>
    </source>
</reference>
<organism evidence="1 2">
    <name type="scientific">Aspergillus violaceofuscus (strain CBS 115571)</name>
    <dbReference type="NCBI Taxonomy" id="1450538"/>
    <lineage>
        <taxon>Eukaryota</taxon>
        <taxon>Fungi</taxon>
        <taxon>Dikarya</taxon>
        <taxon>Ascomycota</taxon>
        <taxon>Pezizomycotina</taxon>
        <taxon>Eurotiomycetes</taxon>
        <taxon>Eurotiomycetidae</taxon>
        <taxon>Eurotiales</taxon>
        <taxon>Aspergillaceae</taxon>
        <taxon>Aspergillus</taxon>
    </lineage>
</organism>
<sequence length="78" mass="8864">MYSARNSRRLLPQLSLAVAQAARATCYVLEPSWAILPYLLPQALYYVVCIELSLPIASNHPPRDMQPIPDTFRRMAHP</sequence>
<dbReference type="Proteomes" id="UP000249829">
    <property type="component" value="Unassembled WGS sequence"/>
</dbReference>
<dbReference type="EMBL" id="KZ825233">
    <property type="protein sequence ID" value="PYI13719.1"/>
    <property type="molecule type" value="Genomic_DNA"/>
</dbReference>
<dbReference type="AlphaFoldDB" id="A0A2V5GRD3"/>
<proteinExistence type="predicted"/>
<keyword evidence="2" id="KW-1185">Reference proteome</keyword>